<feature type="compositionally biased region" description="Low complexity" evidence="9">
    <location>
        <begin position="375"/>
        <end position="387"/>
    </location>
</feature>
<dbReference type="PANTHER" id="PTHR13454:SF11">
    <property type="entry name" value="PROTEIN MCM10 HOMOLOG"/>
    <property type="match status" value="1"/>
</dbReference>
<keyword evidence="6" id="KW-0863">Zinc-finger</keyword>
<dbReference type="Pfam" id="PF22379">
    <property type="entry name" value="OB_MCM10"/>
    <property type="match status" value="1"/>
</dbReference>
<accession>A0ABP1FLT3</accession>
<evidence type="ECO:0000256" key="8">
    <source>
        <dbReference type="ARBA" id="ARBA00023242"/>
    </source>
</evidence>
<dbReference type="InterPro" id="IPR055065">
    <property type="entry name" value="OB_MCM10"/>
</dbReference>
<evidence type="ECO:0000256" key="6">
    <source>
        <dbReference type="ARBA" id="ARBA00022771"/>
    </source>
</evidence>
<gene>
    <name evidence="11" type="primary">g1434</name>
    <name evidence="11" type="ORF">VP750_LOCUS1233</name>
</gene>
<keyword evidence="7" id="KW-0862">Zinc</keyword>
<evidence type="ECO:0000259" key="10">
    <source>
        <dbReference type="SMART" id="SM01280"/>
    </source>
</evidence>
<feature type="region of interest" description="Disordered" evidence="9">
    <location>
        <begin position="1"/>
        <end position="32"/>
    </location>
</feature>
<evidence type="ECO:0000256" key="1">
    <source>
        <dbReference type="ARBA" id="ARBA00004123"/>
    </source>
</evidence>
<feature type="compositionally biased region" description="Basic and acidic residues" evidence="9">
    <location>
        <begin position="430"/>
        <end position="440"/>
    </location>
</feature>
<feature type="compositionally biased region" description="Polar residues" evidence="9">
    <location>
        <begin position="55"/>
        <end position="82"/>
    </location>
</feature>
<evidence type="ECO:0000256" key="5">
    <source>
        <dbReference type="ARBA" id="ARBA00022723"/>
    </source>
</evidence>
<proteinExistence type="inferred from homology"/>
<reference evidence="11 12" key="1">
    <citation type="submission" date="2024-06" db="EMBL/GenBank/DDBJ databases">
        <authorList>
            <person name="Kraege A."/>
            <person name="Thomma B."/>
        </authorList>
    </citation>
    <scope>NUCLEOTIDE SEQUENCE [LARGE SCALE GENOMIC DNA]</scope>
</reference>
<evidence type="ECO:0000313" key="11">
    <source>
        <dbReference type="EMBL" id="CAL5219574.1"/>
    </source>
</evidence>
<dbReference type="Pfam" id="PF09329">
    <property type="entry name" value="zf-primase"/>
    <property type="match status" value="1"/>
</dbReference>
<feature type="compositionally biased region" description="Polar residues" evidence="9">
    <location>
        <begin position="341"/>
        <end position="354"/>
    </location>
</feature>
<sequence>MEVLLALANESEAPRNEATKGEVSHGLPYSLQDGDQDAFAALLELADQEDAEGSCASQNVTNEDPPSAGTQSTDEPDSTPQRSQKRQRSFRDSQENDSNASNVAQQAPRPLPAPKRQVAAFTSALARDQVGQMKNPVFPSVVLQERMSMLHFLRLPRAGDRANAGEAAGPWATIAVLTEKSRPRQSASGQTYSMWKVSDLAGVTVTVLLFGDAHQSLYRESEGAIMAICNARASAGGPGQGVSLKVSDPSSVYKLGTSADYALCGARTKKGETCRNPVNVSVCRFCDFHVQGEFKRLNSHRGPLITATVGARLGAHAKTVAKRQVKPEGPRYVPPMPDMQQLENAGASFNSQGARGSGQPVSMKHGGLASRPSSAQAGQQGRKQAAATLEGSASRLPGTRNEAVVMLEDAEVDWDVADIQKVQQRARNMTGHDRDEEDTRGMPAVPQPVSPTRMPVPVVTHMSAPLQTGQAQRADAMLKALQIVRSKGGVEAMTAKQNAARKHAGAALAAVRTSTAATISSATPGVTSGPEAHQQDPDSTSAAKPALEPKAFFSAQPSRPSGSSTQPSIATAGSRERLTAKLGLAPKSALGRRLPGASRPTAVICQPGQSAFAAAFGDALKDVDLKQTGTRYKAVIEDEEHERLDALLGTLQRKDEVQQRMEAITHLTVTAWRCATCNSTTDKRRPSCQGHEGKSVIVTKRWWTCAGCSHRFSTLGVKYPTKRCPNARCSAPESEFIKAGMAPSKSRCKDGPGEAAQASREDFKARGTEHSFCLK</sequence>
<feature type="compositionally biased region" description="Polar residues" evidence="9">
    <location>
        <begin position="96"/>
        <end position="105"/>
    </location>
</feature>
<feature type="compositionally biased region" description="Basic and acidic residues" evidence="9">
    <location>
        <begin position="12"/>
        <end position="23"/>
    </location>
</feature>
<feature type="compositionally biased region" description="Basic and acidic residues" evidence="9">
    <location>
        <begin position="759"/>
        <end position="769"/>
    </location>
</feature>
<dbReference type="Gene3D" id="2.40.50.140">
    <property type="entry name" value="Nucleic acid-binding proteins"/>
    <property type="match status" value="1"/>
</dbReference>
<feature type="compositionally biased region" description="Polar residues" evidence="9">
    <location>
        <begin position="555"/>
        <end position="571"/>
    </location>
</feature>
<evidence type="ECO:0000256" key="4">
    <source>
        <dbReference type="ARBA" id="ARBA00022705"/>
    </source>
</evidence>
<dbReference type="Proteomes" id="UP001497392">
    <property type="component" value="Unassembled WGS sequence"/>
</dbReference>
<comment type="caution">
    <text evidence="11">The sequence shown here is derived from an EMBL/GenBank/DDBJ whole genome shotgun (WGS) entry which is preliminary data.</text>
</comment>
<dbReference type="PANTHER" id="PTHR13454">
    <property type="entry name" value="PROTEIN MCM10 HOMOLOG"/>
    <property type="match status" value="1"/>
</dbReference>
<evidence type="ECO:0000256" key="7">
    <source>
        <dbReference type="ARBA" id="ARBA00022833"/>
    </source>
</evidence>
<evidence type="ECO:0000256" key="3">
    <source>
        <dbReference type="ARBA" id="ARBA00017770"/>
    </source>
</evidence>
<feature type="region of interest" description="Disordered" evidence="9">
    <location>
        <begin position="516"/>
        <end position="575"/>
    </location>
</feature>
<dbReference type="InterPro" id="IPR015408">
    <property type="entry name" value="Znf_Mcm10/DnaG"/>
</dbReference>
<comment type="subcellular location">
    <subcellularLocation>
        <location evidence="1">Nucleus</location>
    </subcellularLocation>
</comment>
<keyword evidence="5" id="KW-0479">Metal-binding</keyword>
<evidence type="ECO:0000256" key="2">
    <source>
        <dbReference type="ARBA" id="ARBA00009679"/>
    </source>
</evidence>
<keyword evidence="12" id="KW-1185">Reference proteome</keyword>
<comment type="similarity">
    <text evidence="2">Belongs to the MCM10 family.</text>
</comment>
<dbReference type="EMBL" id="CAXHTA020000002">
    <property type="protein sequence ID" value="CAL5219574.1"/>
    <property type="molecule type" value="Genomic_DNA"/>
</dbReference>
<feature type="domain" description="Replication factor Mcm10 C-terminal" evidence="10">
    <location>
        <begin position="369"/>
        <end position="771"/>
    </location>
</feature>
<dbReference type="InterPro" id="IPR012340">
    <property type="entry name" value="NA-bd_OB-fold"/>
</dbReference>
<keyword evidence="4" id="KW-0235">DNA replication</keyword>
<evidence type="ECO:0000313" key="12">
    <source>
        <dbReference type="Proteomes" id="UP001497392"/>
    </source>
</evidence>
<dbReference type="InterPro" id="IPR040184">
    <property type="entry name" value="Mcm10"/>
</dbReference>
<dbReference type="SMART" id="SM01280">
    <property type="entry name" value="Mcm10"/>
    <property type="match status" value="1"/>
</dbReference>
<feature type="region of interest" description="Disordered" evidence="9">
    <location>
        <begin position="425"/>
        <end position="452"/>
    </location>
</feature>
<feature type="region of interest" description="Disordered" evidence="9">
    <location>
        <begin position="741"/>
        <end position="775"/>
    </location>
</feature>
<feature type="region of interest" description="Disordered" evidence="9">
    <location>
        <begin position="318"/>
        <end position="395"/>
    </location>
</feature>
<dbReference type="InterPro" id="IPR015411">
    <property type="entry name" value="Rep_factor_Mcm10_C"/>
</dbReference>
<protein>
    <recommendedName>
        <fullName evidence="3">Protein MCM10 homolog</fullName>
    </recommendedName>
</protein>
<name>A0ABP1FLT3_9CHLO</name>
<organism evidence="11 12">
    <name type="scientific">Coccomyxa viridis</name>
    <dbReference type="NCBI Taxonomy" id="1274662"/>
    <lineage>
        <taxon>Eukaryota</taxon>
        <taxon>Viridiplantae</taxon>
        <taxon>Chlorophyta</taxon>
        <taxon>core chlorophytes</taxon>
        <taxon>Trebouxiophyceae</taxon>
        <taxon>Trebouxiophyceae incertae sedis</taxon>
        <taxon>Coccomyxaceae</taxon>
        <taxon>Coccomyxa</taxon>
    </lineage>
</organism>
<feature type="region of interest" description="Disordered" evidence="9">
    <location>
        <begin position="45"/>
        <end position="118"/>
    </location>
</feature>
<evidence type="ECO:0000256" key="9">
    <source>
        <dbReference type="SAM" id="MobiDB-lite"/>
    </source>
</evidence>
<keyword evidence="8" id="KW-0539">Nucleus</keyword>